<feature type="region of interest" description="Disordered" evidence="5">
    <location>
        <begin position="465"/>
        <end position="494"/>
    </location>
</feature>
<evidence type="ECO:0000256" key="7">
    <source>
        <dbReference type="SAM" id="SignalP"/>
    </source>
</evidence>
<dbReference type="SMART" id="SM00408">
    <property type="entry name" value="IGc2"/>
    <property type="match status" value="1"/>
</dbReference>
<dbReference type="InterPro" id="IPR001611">
    <property type="entry name" value="Leu-rich_rpt"/>
</dbReference>
<dbReference type="SUPFAM" id="SSF52058">
    <property type="entry name" value="L domain-like"/>
    <property type="match status" value="1"/>
</dbReference>
<dbReference type="Pfam" id="PF13927">
    <property type="entry name" value="Ig_3"/>
    <property type="match status" value="1"/>
</dbReference>
<dbReference type="CDD" id="cd00096">
    <property type="entry name" value="Ig"/>
    <property type="match status" value="1"/>
</dbReference>
<dbReference type="InterPro" id="IPR003598">
    <property type="entry name" value="Ig_sub2"/>
</dbReference>
<dbReference type="Gene3D" id="2.60.40.10">
    <property type="entry name" value="Immunoglobulins"/>
    <property type="match status" value="1"/>
</dbReference>
<dbReference type="InterPro" id="IPR050467">
    <property type="entry name" value="LRFN"/>
</dbReference>
<dbReference type="InterPro" id="IPR013783">
    <property type="entry name" value="Ig-like_fold"/>
</dbReference>
<dbReference type="Proteomes" id="UP001187531">
    <property type="component" value="Unassembled WGS sequence"/>
</dbReference>
<keyword evidence="3" id="KW-0677">Repeat</keyword>
<dbReference type="Pfam" id="PF13855">
    <property type="entry name" value="LRR_8"/>
    <property type="match status" value="2"/>
</dbReference>
<keyword evidence="6" id="KW-0472">Membrane</keyword>
<dbReference type="InterPro" id="IPR036179">
    <property type="entry name" value="Ig-like_dom_sf"/>
</dbReference>
<dbReference type="InterPro" id="IPR003599">
    <property type="entry name" value="Ig_sub"/>
</dbReference>
<sequence length="675" mass="76641">MKYILFITKFFIFIRSGVSCNWGCSCTKGLKGGVNVKCINAGFISFPDELPSLTMTLDLSGNPLANLEPYTFHLRNLSNVETITLRRCSIRNIDTHAFSGLPRLYEINLSHNLLASIPSNVFDTTPQLRELILSGNPMLIVENNAFAAVSQLIRLELSEAQIKYIGPRGFYGLELVEWIKLDGNLLEGIHASTLSSLRSLRRMELHHNPWQCTCAIRAIKTFVEINKIFTPVPSQCFTPSRLKGRYWQRTPIEELACEPVVSLISPSKEVFMGENIKLECQAEANPPASIIWMHNGVEILINPRRRMYSVEGETEPPIIYKKEAKKMKKGGKNKREINNMSRMSIFEAGTNEKTSELFIKKVTFQDLGTYSCYAVNRGGKASANVTITIDSRDSILNYSAFRGMSGLILLCIAVLLLLSLISCGICSVRESKKINHEQKEEAEAPQPATKQFIFIDESEKVTTTILSPSQKSSENKESDEIKTESEEKPTAFESTLREMRASLTESDHRSIPLKLGVLKRRTSNASEFSEASILSKTSIDSLITEEYRKRGVDRYRLVTRRGSEDIYMPDRARGLRFKEDYSSDNCEKIKYLYPDVIENTRFRPVKKTYEPQSNFEKKYKKTTVNDFSGIKYNTAEPDLENFQEWLESMQLDALQCGGPSEKFSLKKEIVDLYDT</sequence>
<evidence type="ECO:0000313" key="9">
    <source>
        <dbReference type="EMBL" id="KAK2717301.1"/>
    </source>
</evidence>
<keyword evidence="2 7" id="KW-0732">Signal</keyword>
<dbReference type="PANTHER" id="PTHR45842">
    <property type="entry name" value="SYNAPTIC ADHESION-LIKE MOLECULE SALM"/>
    <property type="match status" value="1"/>
</dbReference>
<feature type="chain" id="PRO_5041651439" description="Ig-like domain-containing protein" evidence="7">
    <location>
        <begin position="20"/>
        <end position="675"/>
    </location>
</feature>
<name>A0AA88I341_ARTSF</name>
<dbReference type="PANTHER" id="PTHR45842:SF22">
    <property type="entry name" value="INSULIN-LIKE GROWTH FACTOR-BINDING PROTEIN COMPLEX ACID LABILE SUBUNIT ISOFORM X1"/>
    <property type="match status" value="1"/>
</dbReference>
<proteinExistence type="predicted"/>
<dbReference type="PROSITE" id="PS51257">
    <property type="entry name" value="PROKAR_LIPOPROTEIN"/>
    <property type="match status" value="1"/>
</dbReference>
<evidence type="ECO:0000256" key="5">
    <source>
        <dbReference type="SAM" id="MobiDB-lite"/>
    </source>
</evidence>
<keyword evidence="6" id="KW-1133">Transmembrane helix</keyword>
<evidence type="ECO:0000256" key="4">
    <source>
        <dbReference type="ARBA" id="ARBA00023157"/>
    </source>
</evidence>
<evidence type="ECO:0000259" key="8">
    <source>
        <dbReference type="PROSITE" id="PS50835"/>
    </source>
</evidence>
<dbReference type="InterPro" id="IPR003591">
    <property type="entry name" value="Leu-rich_rpt_typical-subtyp"/>
</dbReference>
<comment type="caution">
    <text evidence="9">The sequence shown here is derived from an EMBL/GenBank/DDBJ whole genome shotgun (WGS) entry which is preliminary data.</text>
</comment>
<dbReference type="InterPro" id="IPR000483">
    <property type="entry name" value="Cys-rich_flank_reg_C"/>
</dbReference>
<evidence type="ECO:0000256" key="2">
    <source>
        <dbReference type="ARBA" id="ARBA00022729"/>
    </source>
</evidence>
<evidence type="ECO:0000256" key="1">
    <source>
        <dbReference type="ARBA" id="ARBA00022614"/>
    </source>
</evidence>
<keyword evidence="4" id="KW-1015">Disulfide bond</keyword>
<evidence type="ECO:0000313" key="10">
    <source>
        <dbReference type="Proteomes" id="UP001187531"/>
    </source>
</evidence>
<dbReference type="PROSITE" id="PS50835">
    <property type="entry name" value="IG_LIKE"/>
    <property type="match status" value="1"/>
</dbReference>
<accession>A0AA88I341</accession>
<dbReference type="InterPro" id="IPR007110">
    <property type="entry name" value="Ig-like_dom"/>
</dbReference>
<dbReference type="SMART" id="SM00369">
    <property type="entry name" value="LRR_TYP"/>
    <property type="match status" value="6"/>
</dbReference>
<protein>
    <recommendedName>
        <fullName evidence="8">Ig-like domain-containing protein</fullName>
    </recommendedName>
</protein>
<dbReference type="EMBL" id="JAVRJZ010000010">
    <property type="protein sequence ID" value="KAK2717301.1"/>
    <property type="molecule type" value="Genomic_DNA"/>
</dbReference>
<dbReference type="InterPro" id="IPR032675">
    <property type="entry name" value="LRR_dom_sf"/>
</dbReference>
<feature type="domain" description="Ig-like" evidence="8">
    <location>
        <begin position="259"/>
        <end position="388"/>
    </location>
</feature>
<evidence type="ECO:0000256" key="3">
    <source>
        <dbReference type="ARBA" id="ARBA00022737"/>
    </source>
</evidence>
<keyword evidence="10" id="KW-1185">Reference proteome</keyword>
<feature type="transmembrane region" description="Helical" evidence="6">
    <location>
        <begin position="407"/>
        <end position="428"/>
    </location>
</feature>
<keyword evidence="6" id="KW-0812">Transmembrane</keyword>
<keyword evidence="1" id="KW-0433">Leucine-rich repeat</keyword>
<evidence type="ECO:0000256" key="6">
    <source>
        <dbReference type="SAM" id="Phobius"/>
    </source>
</evidence>
<gene>
    <name evidence="9" type="ORF">QYM36_006172</name>
</gene>
<dbReference type="SMART" id="SM00409">
    <property type="entry name" value="IG"/>
    <property type="match status" value="1"/>
</dbReference>
<dbReference type="Gene3D" id="3.80.10.10">
    <property type="entry name" value="Ribonuclease Inhibitor"/>
    <property type="match status" value="2"/>
</dbReference>
<dbReference type="SMART" id="SM00082">
    <property type="entry name" value="LRRCT"/>
    <property type="match status" value="1"/>
</dbReference>
<dbReference type="SUPFAM" id="SSF48726">
    <property type="entry name" value="Immunoglobulin"/>
    <property type="match status" value="1"/>
</dbReference>
<feature type="signal peptide" evidence="7">
    <location>
        <begin position="1"/>
        <end position="19"/>
    </location>
</feature>
<feature type="compositionally biased region" description="Basic and acidic residues" evidence="5">
    <location>
        <begin position="473"/>
        <end position="494"/>
    </location>
</feature>
<dbReference type="AlphaFoldDB" id="A0AA88I341"/>
<organism evidence="9 10">
    <name type="scientific">Artemia franciscana</name>
    <name type="common">Brine shrimp</name>
    <name type="synonym">Artemia sanfranciscana</name>
    <dbReference type="NCBI Taxonomy" id="6661"/>
    <lineage>
        <taxon>Eukaryota</taxon>
        <taxon>Metazoa</taxon>
        <taxon>Ecdysozoa</taxon>
        <taxon>Arthropoda</taxon>
        <taxon>Crustacea</taxon>
        <taxon>Branchiopoda</taxon>
        <taxon>Anostraca</taxon>
        <taxon>Artemiidae</taxon>
        <taxon>Artemia</taxon>
    </lineage>
</organism>
<reference evidence="9" key="1">
    <citation type="submission" date="2023-07" db="EMBL/GenBank/DDBJ databases">
        <title>Chromosome-level genome assembly of Artemia franciscana.</title>
        <authorList>
            <person name="Jo E."/>
        </authorList>
    </citation>
    <scope>NUCLEOTIDE SEQUENCE</scope>
    <source>
        <tissue evidence="9">Whole body</tissue>
    </source>
</reference>